<feature type="compositionally biased region" description="Basic residues" evidence="1">
    <location>
        <begin position="112"/>
        <end position="127"/>
    </location>
</feature>
<feature type="compositionally biased region" description="Acidic residues" evidence="1">
    <location>
        <begin position="219"/>
        <end position="231"/>
    </location>
</feature>
<feature type="region of interest" description="Disordered" evidence="1">
    <location>
        <begin position="87"/>
        <end position="165"/>
    </location>
</feature>
<evidence type="ECO:0008006" key="5">
    <source>
        <dbReference type="Google" id="ProtNLM"/>
    </source>
</evidence>
<feature type="region of interest" description="Disordered" evidence="1">
    <location>
        <begin position="287"/>
        <end position="324"/>
    </location>
</feature>
<feature type="chain" id="PRO_5025416808" description="PiggyBac transposable element-derived protein domain-containing protein" evidence="2">
    <location>
        <begin position="17"/>
        <end position="594"/>
    </location>
</feature>
<evidence type="ECO:0000256" key="1">
    <source>
        <dbReference type="SAM" id="MobiDB-lite"/>
    </source>
</evidence>
<protein>
    <recommendedName>
        <fullName evidence="5">PiggyBac transposable element-derived protein domain-containing protein</fullName>
    </recommendedName>
</protein>
<gene>
    <name evidence="3" type="ORF">PF011_g4977</name>
</gene>
<feature type="region of interest" description="Disordered" evidence="1">
    <location>
        <begin position="178"/>
        <end position="248"/>
    </location>
</feature>
<feature type="compositionally biased region" description="Basic and acidic residues" evidence="1">
    <location>
        <begin position="93"/>
        <end position="108"/>
    </location>
</feature>
<organism evidence="3 4">
    <name type="scientific">Phytophthora fragariae</name>
    <dbReference type="NCBI Taxonomy" id="53985"/>
    <lineage>
        <taxon>Eukaryota</taxon>
        <taxon>Sar</taxon>
        <taxon>Stramenopiles</taxon>
        <taxon>Oomycota</taxon>
        <taxon>Peronosporomycetes</taxon>
        <taxon>Peronosporales</taxon>
        <taxon>Peronosporaceae</taxon>
        <taxon>Phytophthora</taxon>
    </lineage>
</organism>
<feature type="compositionally biased region" description="Acidic residues" evidence="1">
    <location>
        <begin position="304"/>
        <end position="317"/>
    </location>
</feature>
<keyword evidence="2" id="KW-0732">Signal</keyword>
<dbReference type="PANTHER" id="PTHR46599">
    <property type="entry name" value="PIGGYBAC TRANSPOSABLE ELEMENT-DERIVED PROTEIN 4"/>
    <property type="match status" value="1"/>
</dbReference>
<accession>A0A6A3LT69</accession>
<dbReference type="AlphaFoldDB" id="A0A6A3LT69"/>
<comment type="caution">
    <text evidence="3">The sequence shown here is derived from an EMBL/GenBank/DDBJ whole genome shotgun (WGS) entry which is preliminary data.</text>
</comment>
<evidence type="ECO:0000313" key="4">
    <source>
        <dbReference type="Proteomes" id="UP000460718"/>
    </source>
</evidence>
<name>A0A6A3LT69_9STRA</name>
<evidence type="ECO:0000256" key="2">
    <source>
        <dbReference type="SAM" id="SignalP"/>
    </source>
</evidence>
<reference evidence="3 4" key="1">
    <citation type="submission" date="2018-09" db="EMBL/GenBank/DDBJ databases">
        <title>Genomic investigation of the strawberry pathogen Phytophthora fragariae indicates pathogenicity is determined by transcriptional variation in three key races.</title>
        <authorList>
            <person name="Adams T.M."/>
            <person name="Armitage A.D."/>
            <person name="Sobczyk M.K."/>
            <person name="Bates H.J."/>
            <person name="Dunwell J.M."/>
            <person name="Nellist C.F."/>
            <person name="Harrison R.J."/>
        </authorList>
    </citation>
    <scope>NUCLEOTIDE SEQUENCE [LARGE SCALE GENOMIC DNA]</scope>
    <source>
        <strain evidence="3 4">SCRP245</strain>
    </source>
</reference>
<evidence type="ECO:0000313" key="3">
    <source>
        <dbReference type="EMBL" id="KAE9021388.1"/>
    </source>
</evidence>
<sequence>MCVWLVFGIFFCSANYLKPGRTLRGGKIGLDFFNGEDSLLAHVKADKELCARLNIINIMVRTQVGPSESSAPNEPSRVVCVTHACNDTQTAPSHREESTEGEKGEHGQSCKKTAKKASSKPKNKTKKQLAYEAAERRRKLSSFSKGWGDSNAEARDGPTVEAPTEPAAAVVVSVSNADQNGNADTDVPPKHDVEAYADSDSEDDSRNSDGSVSAYEDNRSDEEEEDSDEEHDSVQEGGIDGDRDTAADESVRQIAPAPAEFLSSANASEFEVVDPSDPNLVLSDAEDRIESDGESSEDSVCVQDESDDEDETSDDIPNDAVGDEATRVAKLLSDAELDGLHMRVEGSSAIFDDEQLSAMAVDGWTVFPENEITTIVDDPEVDKMYEGYCAEDGVIPAGTFVKVMPRDRFREITRFQKYYKSLFLGLVDMAVVNAYIVHAYVWEKQRKKKMSHYAFLSYLHRQLVQQTEATFTKAHALPRSRISHADNSIVLGVDHLLVQTTDTRVNNGVQRLRQRQCNVCSFYKPPEKKRGGTSTFFCAKCSEGKRGLVTLCNEVRGHPANESMTCAQIWHILWQNGMFAPKASHLRDRRIAKP</sequence>
<dbReference type="Proteomes" id="UP000460718">
    <property type="component" value="Unassembled WGS sequence"/>
</dbReference>
<dbReference type="PANTHER" id="PTHR46599:SF3">
    <property type="entry name" value="PIGGYBAC TRANSPOSABLE ELEMENT-DERIVED PROTEIN 4"/>
    <property type="match status" value="1"/>
</dbReference>
<dbReference type="EMBL" id="QXFW01000187">
    <property type="protein sequence ID" value="KAE9021388.1"/>
    <property type="molecule type" value="Genomic_DNA"/>
</dbReference>
<proteinExistence type="predicted"/>
<feature type="signal peptide" evidence="2">
    <location>
        <begin position="1"/>
        <end position="16"/>
    </location>
</feature>